<name>A0A7W6XZI1_9HYPH</name>
<dbReference type="Gene3D" id="3.30.1360.70">
    <property type="entry name" value="Arginyl tRNA synthetase N-terminal domain"/>
    <property type="match status" value="1"/>
</dbReference>
<feature type="domain" description="Arginyl tRNA synthetase N-terminal" evidence="12">
    <location>
        <begin position="1"/>
        <end position="84"/>
    </location>
</feature>
<dbReference type="InterPro" id="IPR001278">
    <property type="entry name" value="Arg-tRNA-ligase"/>
</dbReference>
<dbReference type="InterPro" id="IPR008909">
    <property type="entry name" value="DALR_anticod-bd"/>
</dbReference>
<sequence>MSVKSAALAALASAYELNGLEAGPCVVRSARPEFGDLQCSDVMRLAKSAGKNPRLLAAEVAEAARSALFEDVSVAGPGFVNFRLADAVVAAEATAMLADPSLAAEKADPMRTVIDFGGPNVAKALHVGHLRSFVIGESLRRILLEIGHDVLSDIHLGDWGLQMGKLLLGAALAAGWRAGDLTSFINPLAFEAMTVEELGALYKSGNVACEDEALLALARILTTKLQDGDPLLTEAWARMRAISLASITDTTDILDAHFDLLQGESDAHAEVAPMLDDLMARGLARQSEGALVIDISGDGLPDNAPPLLLRKSDGAALYGTTDLATLRQRVRDIGARQIIYCTDDRQALHISSVFSAARRAGYAEGVELRHVTFGTVRGNDGKPFKTRDGSAASLTEMIDLALIKSSEKVADSQAAAVVGLGALKFADLSAPRRTGYVFDIDKMISSEGRTGPYLQYAYARICSILDKAEEAGITPAAETVSISHPSERAVLIECLWYPHSLSEAARHLEPFEIADRAYQVADAFSRFYTDCPVLKADDPSGRLTTCKLVARVIGKCLELLGIGTVRRM</sequence>
<evidence type="ECO:0000256" key="10">
    <source>
        <dbReference type="RuleBase" id="RU363038"/>
    </source>
</evidence>
<evidence type="ECO:0000256" key="6">
    <source>
        <dbReference type="ARBA" id="ARBA00022917"/>
    </source>
</evidence>
<keyword evidence="3 9" id="KW-0436">Ligase</keyword>
<dbReference type="EC" id="6.1.1.19" evidence="9"/>
<dbReference type="SUPFAM" id="SSF52374">
    <property type="entry name" value="Nucleotidylyl transferase"/>
    <property type="match status" value="1"/>
</dbReference>
<dbReference type="InterPro" id="IPR001412">
    <property type="entry name" value="aa-tRNA-synth_I_CS"/>
</dbReference>
<gene>
    <name evidence="9" type="primary">argS</name>
    <name evidence="13" type="ORF">GGE15_007212</name>
</gene>
<comment type="caution">
    <text evidence="13">The sequence shown here is derived from an EMBL/GenBank/DDBJ whole genome shotgun (WGS) entry which is preliminary data.</text>
</comment>
<evidence type="ECO:0000256" key="7">
    <source>
        <dbReference type="ARBA" id="ARBA00023146"/>
    </source>
</evidence>
<dbReference type="EMBL" id="JACIHI010000030">
    <property type="protein sequence ID" value="MBB4443901.1"/>
    <property type="molecule type" value="Genomic_DNA"/>
</dbReference>
<accession>A0A7W6XZI1</accession>
<keyword evidence="7 9" id="KW-0030">Aminoacyl-tRNA synthetase</keyword>
<evidence type="ECO:0000256" key="3">
    <source>
        <dbReference type="ARBA" id="ARBA00022598"/>
    </source>
</evidence>
<dbReference type="InterPro" id="IPR009080">
    <property type="entry name" value="tRNAsynth_Ia_anticodon-bd"/>
</dbReference>
<dbReference type="HAMAP" id="MF_00123">
    <property type="entry name" value="Arg_tRNA_synth"/>
    <property type="match status" value="1"/>
</dbReference>
<dbReference type="PRINTS" id="PR01038">
    <property type="entry name" value="TRNASYNTHARG"/>
</dbReference>
<dbReference type="Gene3D" id="3.40.50.620">
    <property type="entry name" value="HUPs"/>
    <property type="match status" value="1"/>
</dbReference>
<evidence type="ECO:0000259" key="12">
    <source>
        <dbReference type="SMART" id="SM01016"/>
    </source>
</evidence>
<dbReference type="Proteomes" id="UP000533724">
    <property type="component" value="Unassembled WGS sequence"/>
</dbReference>
<dbReference type="SUPFAM" id="SSF47323">
    <property type="entry name" value="Anticodon-binding domain of a subclass of class I aminoacyl-tRNA synthetases"/>
    <property type="match status" value="1"/>
</dbReference>
<evidence type="ECO:0000256" key="1">
    <source>
        <dbReference type="ARBA" id="ARBA00005594"/>
    </source>
</evidence>
<feature type="short sequence motif" description="'HIGH' region" evidence="9">
    <location>
        <begin position="119"/>
        <end position="129"/>
    </location>
</feature>
<dbReference type="InterPro" id="IPR035684">
    <property type="entry name" value="ArgRS_core"/>
</dbReference>
<dbReference type="Pfam" id="PF03485">
    <property type="entry name" value="Arg_tRNA_synt_N"/>
    <property type="match status" value="1"/>
</dbReference>
<reference evidence="13 14" key="1">
    <citation type="submission" date="2020-08" db="EMBL/GenBank/DDBJ databases">
        <title>Genomic Encyclopedia of Type Strains, Phase IV (KMG-V): Genome sequencing to study the core and pangenomes of soil and plant-associated prokaryotes.</title>
        <authorList>
            <person name="Whitman W."/>
        </authorList>
    </citation>
    <scope>NUCLEOTIDE SEQUENCE [LARGE SCALE GENOMIC DNA]</scope>
    <source>
        <strain evidence="13 14">SEMIA 414</strain>
    </source>
</reference>
<evidence type="ECO:0000256" key="4">
    <source>
        <dbReference type="ARBA" id="ARBA00022741"/>
    </source>
</evidence>
<dbReference type="InterPro" id="IPR005148">
    <property type="entry name" value="Arg-tRNA-synth_N"/>
</dbReference>
<dbReference type="SMART" id="SM00836">
    <property type="entry name" value="DALR_1"/>
    <property type="match status" value="1"/>
</dbReference>
<keyword evidence="5 9" id="KW-0067">ATP-binding</keyword>
<dbReference type="SMART" id="SM01016">
    <property type="entry name" value="Arg_tRNA_synt_N"/>
    <property type="match status" value="1"/>
</dbReference>
<dbReference type="GO" id="GO:0006420">
    <property type="term" value="P:arginyl-tRNA aminoacylation"/>
    <property type="evidence" value="ECO:0007669"/>
    <property type="project" value="UniProtKB-UniRule"/>
</dbReference>
<evidence type="ECO:0000256" key="9">
    <source>
        <dbReference type="HAMAP-Rule" id="MF_00123"/>
    </source>
</evidence>
<dbReference type="AlphaFoldDB" id="A0A7W6XZI1"/>
<dbReference type="Pfam" id="PF00750">
    <property type="entry name" value="tRNA-synt_1d"/>
    <property type="match status" value="1"/>
</dbReference>
<dbReference type="GO" id="GO:0005524">
    <property type="term" value="F:ATP binding"/>
    <property type="evidence" value="ECO:0007669"/>
    <property type="project" value="UniProtKB-UniRule"/>
</dbReference>
<evidence type="ECO:0000256" key="2">
    <source>
        <dbReference type="ARBA" id="ARBA00022490"/>
    </source>
</evidence>
<dbReference type="GO" id="GO:0004814">
    <property type="term" value="F:arginine-tRNA ligase activity"/>
    <property type="evidence" value="ECO:0007669"/>
    <property type="project" value="UniProtKB-UniRule"/>
</dbReference>
<dbReference type="SUPFAM" id="SSF55190">
    <property type="entry name" value="Arginyl-tRNA synthetase (ArgRS), N-terminal 'additional' domain"/>
    <property type="match status" value="1"/>
</dbReference>
<keyword evidence="2 9" id="KW-0963">Cytoplasm</keyword>
<evidence type="ECO:0000313" key="13">
    <source>
        <dbReference type="EMBL" id="MBB4443901.1"/>
    </source>
</evidence>
<dbReference type="PROSITE" id="PS00178">
    <property type="entry name" value="AA_TRNA_LIGASE_I"/>
    <property type="match status" value="1"/>
</dbReference>
<dbReference type="RefSeq" id="WP_184502177.1">
    <property type="nucleotide sequence ID" value="NZ_JACIHI010000030.1"/>
</dbReference>
<dbReference type="NCBIfam" id="TIGR00456">
    <property type="entry name" value="argS"/>
    <property type="match status" value="1"/>
</dbReference>
<dbReference type="PANTHER" id="PTHR11956:SF5">
    <property type="entry name" value="ARGININE--TRNA LIGASE, CYTOPLASMIC"/>
    <property type="match status" value="1"/>
</dbReference>
<dbReference type="Gene3D" id="1.10.730.10">
    <property type="entry name" value="Isoleucyl-tRNA Synthetase, Domain 1"/>
    <property type="match status" value="1"/>
</dbReference>
<keyword evidence="4 9" id="KW-0547">Nucleotide-binding</keyword>
<feature type="domain" description="DALR anticodon binding" evidence="11">
    <location>
        <begin position="454"/>
        <end position="568"/>
    </location>
</feature>
<dbReference type="InterPro" id="IPR036695">
    <property type="entry name" value="Arg-tRNA-synth_N_sf"/>
</dbReference>
<dbReference type="GO" id="GO:0005737">
    <property type="term" value="C:cytoplasm"/>
    <property type="evidence" value="ECO:0007669"/>
    <property type="project" value="UniProtKB-SubCell"/>
</dbReference>
<dbReference type="PANTHER" id="PTHR11956">
    <property type="entry name" value="ARGINYL-TRNA SYNTHETASE"/>
    <property type="match status" value="1"/>
</dbReference>
<dbReference type="Pfam" id="PF05746">
    <property type="entry name" value="DALR_1"/>
    <property type="match status" value="1"/>
</dbReference>
<evidence type="ECO:0000259" key="11">
    <source>
        <dbReference type="SMART" id="SM00836"/>
    </source>
</evidence>
<comment type="subunit">
    <text evidence="9">Monomer.</text>
</comment>
<dbReference type="InterPro" id="IPR014729">
    <property type="entry name" value="Rossmann-like_a/b/a_fold"/>
</dbReference>
<comment type="subcellular location">
    <subcellularLocation>
        <location evidence="9">Cytoplasm</location>
    </subcellularLocation>
</comment>
<comment type="similarity">
    <text evidence="1 9 10">Belongs to the class-I aminoacyl-tRNA synthetase family.</text>
</comment>
<keyword evidence="6 9" id="KW-0648">Protein biosynthesis</keyword>
<evidence type="ECO:0000256" key="8">
    <source>
        <dbReference type="ARBA" id="ARBA00049339"/>
    </source>
</evidence>
<protein>
    <recommendedName>
        <fullName evidence="9">Arginine--tRNA ligase</fullName>
        <ecNumber evidence="9">6.1.1.19</ecNumber>
    </recommendedName>
    <alternativeName>
        <fullName evidence="9">Arginyl-tRNA synthetase</fullName>
        <shortName evidence="9">ArgRS</shortName>
    </alternativeName>
</protein>
<evidence type="ECO:0000256" key="5">
    <source>
        <dbReference type="ARBA" id="ARBA00022840"/>
    </source>
</evidence>
<proteinExistence type="inferred from homology"/>
<organism evidence="13 14">
    <name type="scientific">Rhizobium esperanzae</name>
    <dbReference type="NCBI Taxonomy" id="1967781"/>
    <lineage>
        <taxon>Bacteria</taxon>
        <taxon>Pseudomonadati</taxon>
        <taxon>Pseudomonadota</taxon>
        <taxon>Alphaproteobacteria</taxon>
        <taxon>Hyphomicrobiales</taxon>
        <taxon>Rhizobiaceae</taxon>
        <taxon>Rhizobium/Agrobacterium group</taxon>
        <taxon>Rhizobium</taxon>
    </lineage>
</organism>
<evidence type="ECO:0000313" key="14">
    <source>
        <dbReference type="Proteomes" id="UP000533724"/>
    </source>
</evidence>
<comment type="catalytic activity">
    <reaction evidence="8 9">
        <text>tRNA(Arg) + L-arginine + ATP = L-arginyl-tRNA(Arg) + AMP + diphosphate</text>
        <dbReference type="Rhea" id="RHEA:20301"/>
        <dbReference type="Rhea" id="RHEA-COMP:9658"/>
        <dbReference type="Rhea" id="RHEA-COMP:9673"/>
        <dbReference type="ChEBI" id="CHEBI:30616"/>
        <dbReference type="ChEBI" id="CHEBI:32682"/>
        <dbReference type="ChEBI" id="CHEBI:33019"/>
        <dbReference type="ChEBI" id="CHEBI:78442"/>
        <dbReference type="ChEBI" id="CHEBI:78513"/>
        <dbReference type="ChEBI" id="CHEBI:456215"/>
        <dbReference type="EC" id="6.1.1.19"/>
    </reaction>
</comment>